<dbReference type="InterPro" id="IPR055312">
    <property type="entry name" value="FBL15-like"/>
</dbReference>
<dbReference type="InterPro" id="IPR036047">
    <property type="entry name" value="F-box-like_dom_sf"/>
</dbReference>
<reference evidence="1" key="2">
    <citation type="submission" date="2018-10" db="UniProtKB">
        <authorList>
            <consortium name="EnsemblPlants"/>
        </authorList>
    </citation>
    <scope>IDENTIFICATION</scope>
</reference>
<keyword evidence="2" id="KW-1185">Reference proteome</keyword>
<evidence type="ECO:0008006" key="3">
    <source>
        <dbReference type="Google" id="ProtNLM"/>
    </source>
</evidence>
<reference evidence="1" key="1">
    <citation type="submission" date="2018-08" db="EMBL/GenBank/DDBJ databases">
        <authorList>
            <person name="Rossello M."/>
        </authorList>
    </citation>
    <scope>NUCLEOTIDE SEQUENCE [LARGE SCALE GENOMIC DNA]</scope>
    <source>
        <strain evidence="1">cv. Chinese Spring</strain>
    </source>
</reference>
<dbReference type="EnsemblPlants" id="TraesCS7B02G433600.1">
    <property type="protein sequence ID" value="TraesCS7B02G433600.1.cds1"/>
    <property type="gene ID" value="TraesCS7B02G433600"/>
</dbReference>
<evidence type="ECO:0000313" key="1">
    <source>
        <dbReference type="EnsemblPlants" id="TraesCS7B02G433600.1.cds1"/>
    </source>
</evidence>
<dbReference type="Gramene" id="TraesCS7B02G433600.1">
    <property type="protein sequence ID" value="TraesCS7B02G433600.1.cds1"/>
    <property type="gene ID" value="TraesCS7B02G433600"/>
</dbReference>
<evidence type="ECO:0000313" key="2">
    <source>
        <dbReference type="Proteomes" id="UP000019116"/>
    </source>
</evidence>
<dbReference type="SUPFAM" id="SSF81383">
    <property type="entry name" value="F-box domain"/>
    <property type="match status" value="1"/>
</dbReference>
<dbReference type="OrthoDB" id="690108at2759"/>
<protein>
    <recommendedName>
        <fullName evidence="3">F-box domain-containing protein</fullName>
    </recommendedName>
</protein>
<dbReference type="Gramene" id="TraesPARA_EIv1.0_2484200.1">
    <property type="protein sequence ID" value="TraesPARA_EIv1.0_2484200.1.CDS1"/>
    <property type="gene ID" value="TraesPARA_EIv1.0_2484200"/>
</dbReference>
<dbReference type="Gramene" id="TraesCLE_scaffold_024113_01G000400.1">
    <property type="protein sequence ID" value="TraesCLE_scaffold_024113_01G000400.1"/>
    <property type="gene ID" value="TraesCLE_scaffold_024113_01G000400"/>
</dbReference>
<dbReference type="PANTHER" id="PTHR34709:SF54">
    <property type="entry name" value="GENOME ASSEMBLY, CHROMOSOME: II"/>
    <property type="match status" value="1"/>
</dbReference>
<proteinExistence type="predicted"/>
<sequence>MESRSGRRRLRSSSPTEDRISTLPDDLLLLILARLRSIAAAVRTSVLSRRWSGSGGLWTRLHEIVFRDITFPSLEAALGRVVDPPAVSLLEIRVPDVHRPGTETNVGGLGFNSLLRAAAQLAPEEFVFRFPWDLTDRSLVVDMPCFPRTTSIVLVNFFLFLRVPDGVDFLALETLSLSGRLPDLDPWLSCCPRLHALRLRRVFSEGELRVISASLHELSIFRLYQRMHGINIVAPMLKQLTMSFFSSGASISVLAPMVEKVSWDCRYSKPSIVFGLWRLEQVTLQMGETQGHVPTLQICAHAVRLFSPLNLLQSFD</sequence>
<dbReference type="Gramene" id="TraesCS7B03G1176500.1">
    <property type="protein sequence ID" value="TraesCS7B03G1176500.1.CDS1"/>
    <property type="gene ID" value="TraesCS7B03G1176500"/>
</dbReference>
<accession>A0A3B6SST4</accession>
<dbReference type="PANTHER" id="PTHR34709">
    <property type="entry name" value="OS10G0396666 PROTEIN"/>
    <property type="match status" value="1"/>
</dbReference>
<dbReference type="Gramene" id="TraesLDM7B03G04251870.1">
    <property type="protein sequence ID" value="TraesLDM7B03G04251870.1.CDS1"/>
    <property type="gene ID" value="TraesLDM7B03G04251870"/>
</dbReference>
<dbReference type="Gramene" id="TraesARI7B03G04040680.1">
    <property type="protein sequence ID" value="TraesARI7B03G04040680.1.CDS1"/>
    <property type="gene ID" value="TraesARI7B03G04040680"/>
</dbReference>
<dbReference type="OMA" id="QMGETQG"/>
<dbReference type="Proteomes" id="UP000019116">
    <property type="component" value="Chromosome 7B"/>
</dbReference>
<dbReference type="Gramene" id="TraesCAD_scaffold_011566_01G000400.1">
    <property type="protein sequence ID" value="TraesCAD_scaffold_011566_01G000400.1"/>
    <property type="gene ID" value="TraesCAD_scaffold_011566_01G000400"/>
</dbReference>
<dbReference type="Gramene" id="TraesNOR7B03G04296620.1">
    <property type="protein sequence ID" value="TraesNOR7B03G04296620.1.CDS1"/>
    <property type="gene ID" value="TraesNOR7B03G04296620"/>
</dbReference>
<name>A0A3B6SST4_WHEAT</name>
<organism evidence="1">
    <name type="scientific">Triticum aestivum</name>
    <name type="common">Wheat</name>
    <dbReference type="NCBI Taxonomy" id="4565"/>
    <lineage>
        <taxon>Eukaryota</taxon>
        <taxon>Viridiplantae</taxon>
        <taxon>Streptophyta</taxon>
        <taxon>Embryophyta</taxon>
        <taxon>Tracheophyta</taxon>
        <taxon>Spermatophyta</taxon>
        <taxon>Magnoliopsida</taxon>
        <taxon>Liliopsida</taxon>
        <taxon>Poales</taxon>
        <taxon>Poaceae</taxon>
        <taxon>BOP clade</taxon>
        <taxon>Pooideae</taxon>
        <taxon>Triticodae</taxon>
        <taxon>Triticeae</taxon>
        <taxon>Triticinae</taxon>
        <taxon>Triticum</taxon>
    </lineage>
</organism>
<dbReference type="AlphaFoldDB" id="A0A3B6SST4"/>
<dbReference type="Gramene" id="TraesJAG7B03G04231220.1">
    <property type="protein sequence ID" value="TraesJAG7B03G04231220.1.CDS1"/>
    <property type="gene ID" value="TraesJAG7B03G04231220"/>
</dbReference>